<dbReference type="AlphaFoldDB" id="A0A8J4EYC1"/>
<name>A0A8J4EYC1_9CHLO</name>
<keyword evidence="3" id="KW-1185">Reference proteome</keyword>
<accession>A0A8J4EYC1</accession>
<feature type="compositionally biased region" description="Basic and acidic residues" evidence="1">
    <location>
        <begin position="88"/>
        <end position="97"/>
    </location>
</feature>
<organism evidence="2 3">
    <name type="scientific">Volvox africanus</name>
    <dbReference type="NCBI Taxonomy" id="51714"/>
    <lineage>
        <taxon>Eukaryota</taxon>
        <taxon>Viridiplantae</taxon>
        <taxon>Chlorophyta</taxon>
        <taxon>core chlorophytes</taxon>
        <taxon>Chlorophyceae</taxon>
        <taxon>CS clade</taxon>
        <taxon>Chlamydomonadales</taxon>
        <taxon>Volvocaceae</taxon>
        <taxon>Volvox</taxon>
    </lineage>
</organism>
<proteinExistence type="predicted"/>
<dbReference type="EMBL" id="BNCO01000012">
    <property type="protein sequence ID" value="GIL52155.1"/>
    <property type="molecule type" value="Genomic_DNA"/>
</dbReference>
<sequence>MRQNDRTIPPSIAPSIRPSIRPSVRPSVRPSLANKPSPCTRGTVQSSQHTTRCDDMAAAWPLRKRANRREIPKRCIDRPPSGRWLPSKQERKAEERASVITQPGE</sequence>
<feature type="region of interest" description="Disordered" evidence="1">
    <location>
        <begin position="1"/>
        <end position="51"/>
    </location>
</feature>
<feature type="region of interest" description="Disordered" evidence="1">
    <location>
        <begin position="69"/>
        <end position="105"/>
    </location>
</feature>
<gene>
    <name evidence="2" type="ORF">Vafri_8095</name>
</gene>
<feature type="compositionally biased region" description="Low complexity" evidence="1">
    <location>
        <begin position="8"/>
        <end position="31"/>
    </location>
</feature>
<reference evidence="2" key="1">
    <citation type="journal article" date="2021" name="Proc. Natl. Acad. Sci. U.S.A.">
        <title>Three genomes in the algal genus Volvox reveal the fate of a haploid sex-determining region after a transition to homothallism.</title>
        <authorList>
            <person name="Yamamoto K."/>
            <person name="Hamaji T."/>
            <person name="Kawai-Toyooka H."/>
            <person name="Matsuzaki R."/>
            <person name="Takahashi F."/>
            <person name="Nishimura Y."/>
            <person name="Kawachi M."/>
            <person name="Noguchi H."/>
            <person name="Minakuchi Y."/>
            <person name="Umen J.G."/>
            <person name="Toyoda A."/>
            <person name="Nozaki H."/>
        </authorList>
    </citation>
    <scope>NUCLEOTIDE SEQUENCE</scope>
    <source>
        <strain evidence="2">NIES-3780</strain>
    </source>
</reference>
<dbReference type="Proteomes" id="UP000747399">
    <property type="component" value="Unassembled WGS sequence"/>
</dbReference>
<comment type="caution">
    <text evidence="2">The sequence shown here is derived from an EMBL/GenBank/DDBJ whole genome shotgun (WGS) entry which is preliminary data.</text>
</comment>
<evidence type="ECO:0000313" key="3">
    <source>
        <dbReference type="Proteomes" id="UP000747399"/>
    </source>
</evidence>
<feature type="compositionally biased region" description="Polar residues" evidence="1">
    <location>
        <begin position="40"/>
        <end position="50"/>
    </location>
</feature>
<protein>
    <submittedName>
        <fullName evidence="2">Uncharacterized protein</fullName>
    </submittedName>
</protein>
<evidence type="ECO:0000313" key="2">
    <source>
        <dbReference type="EMBL" id="GIL52155.1"/>
    </source>
</evidence>
<evidence type="ECO:0000256" key="1">
    <source>
        <dbReference type="SAM" id="MobiDB-lite"/>
    </source>
</evidence>